<evidence type="ECO:0000259" key="2">
    <source>
        <dbReference type="Pfam" id="PF20200"/>
    </source>
</evidence>
<evidence type="ECO:0000313" key="4">
    <source>
        <dbReference type="Proteomes" id="UP000262954"/>
    </source>
</evidence>
<reference evidence="3 4" key="1">
    <citation type="journal article" date="2018" name="Nat. Biotechnol.">
        <title>A standardized bacterial taxonomy based on genome phylogeny substantially revises the tree of life.</title>
        <authorList>
            <person name="Parks D.H."/>
            <person name="Chuvochina M."/>
            <person name="Waite D.W."/>
            <person name="Rinke C."/>
            <person name="Skarshewski A."/>
            <person name="Chaumeil P.A."/>
            <person name="Hugenholtz P."/>
        </authorList>
    </citation>
    <scope>NUCLEOTIDE SEQUENCE [LARGE SCALE GENOMIC DNA]</scope>
    <source>
        <strain evidence="3">UBA11482</strain>
    </source>
</reference>
<sequence>MRKFKNLVMIGFCLLLVACQSEDLFTDAPVAAGEGNVNFTVSAPDLLQMTRATLGENSNSMHGGITNVDFAEYDLRYQLAVYRIDGEGENISYTQVISPQKKVVDSYQAVNYSLRLTPNRNYKFVVWADFVKQGTDTDLHYETGNFENITCIDDVDKQLNDESRDAYFTTEEITVGSDGVMKDLILKRPFAKLRVVATDWGVYNLEMPDNFKITYYGCKRFTNINAVTGLSEGTDLATDLTAVTEIYTGSIDKSQKDYALGYDKSVNNRTLMVDYLMTDATEQTPIHFKFEALDGTSLISSHDLKTDIPIQRNWLTTVMGNILTTDAQLTISIDENFENDWIDAEEWWNPAVIEPKEPVYDESTRTYHIYTREEFAWLPDNILDMITKKDESGKSVNVSILLENDIDMSGVEWKPIYTSGEPTYTVDGQGHTLRNFSLNGKFGAVYEYQIWGITLGKYNAYTGVWGKFEGVMKNLTFENITINGLADDEVHTDVDGNPIDHSKEYAYFAGCVGYTGANYSTVAQFENVHAKHIHIKASTGLTTQNVGGLIGWIGVGGGATWLDNCSAKDIYLTGYQAGGLVGQIVGGRGVAIKNCQTENIHIRLRSRSGISGFIGQYNDGAGSKIENCVYPVHVEYIDDKNGVLTDYEPANNYYGSCSKNKDKLVITAPITLP</sequence>
<dbReference type="InterPro" id="IPR046692">
    <property type="entry name" value="DUF6562"/>
</dbReference>
<evidence type="ECO:0000256" key="1">
    <source>
        <dbReference type="SAM" id="SignalP"/>
    </source>
</evidence>
<feature type="domain" description="DUF6562" evidence="2">
    <location>
        <begin position="64"/>
        <end position="341"/>
    </location>
</feature>
<gene>
    <name evidence="3" type="ORF">DDY73_02705</name>
</gene>
<name>A0A354M053_9BACT</name>
<evidence type="ECO:0000313" key="3">
    <source>
        <dbReference type="EMBL" id="HBJ07892.1"/>
    </source>
</evidence>
<feature type="chain" id="PRO_5016858373" description="DUF6562 domain-containing protein" evidence="1">
    <location>
        <begin position="22"/>
        <end position="673"/>
    </location>
</feature>
<comment type="caution">
    <text evidence="3">The sequence shown here is derived from an EMBL/GenBank/DDBJ whole genome shotgun (WGS) entry which is preliminary data.</text>
</comment>
<keyword evidence="1" id="KW-0732">Signal</keyword>
<dbReference type="Pfam" id="PF20200">
    <property type="entry name" value="DUF6562"/>
    <property type="match status" value="1"/>
</dbReference>
<dbReference type="Proteomes" id="UP000262954">
    <property type="component" value="Unassembled WGS sequence"/>
</dbReference>
<organism evidence="3 4">
    <name type="scientific">Coprobacter fastidiosus</name>
    <dbReference type="NCBI Taxonomy" id="1099853"/>
    <lineage>
        <taxon>Bacteria</taxon>
        <taxon>Pseudomonadati</taxon>
        <taxon>Bacteroidota</taxon>
        <taxon>Bacteroidia</taxon>
        <taxon>Bacteroidales</taxon>
        <taxon>Barnesiellaceae</taxon>
        <taxon>Coprobacter</taxon>
    </lineage>
</organism>
<dbReference type="Gene3D" id="2.160.20.110">
    <property type="match status" value="1"/>
</dbReference>
<accession>A0A354M053</accession>
<dbReference type="EMBL" id="DNWC01000041">
    <property type="protein sequence ID" value="HBJ07892.1"/>
    <property type="molecule type" value="Genomic_DNA"/>
</dbReference>
<proteinExistence type="predicted"/>
<dbReference type="AlphaFoldDB" id="A0A354M053"/>
<feature type="signal peptide" evidence="1">
    <location>
        <begin position="1"/>
        <end position="21"/>
    </location>
</feature>
<protein>
    <recommendedName>
        <fullName evidence="2">DUF6562 domain-containing protein</fullName>
    </recommendedName>
</protein>
<dbReference type="PROSITE" id="PS51257">
    <property type="entry name" value="PROKAR_LIPOPROTEIN"/>
    <property type="match status" value="1"/>
</dbReference>